<keyword evidence="2" id="KW-1185">Reference proteome</keyword>
<evidence type="ECO:0000313" key="1">
    <source>
        <dbReference type="EMBL" id="KAG1895099.1"/>
    </source>
</evidence>
<dbReference type="GeneID" id="64662267"/>
<accession>A0AAD4DY97</accession>
<organism evidence="1 2">
    <name type="scientific">Suillus fuscotomentosus</name>
    <dbReference type="NCBI Taxonomy" id="1912939"/>
    <lineage>
        <taxon>Eukaryota</taxon>
        <taxon>Fungi</taxon>
        <taxon>Dikarya</taxon>
        <taxon>Basidiomycota</taxon>
        <taxon>Agaricomycotina</taxon>
        <taxon>Agaricomycetes</taxon>
        <taxon>Agaricomycetidae</taxon>
        <taxon>Boletales</taxon>
        <taxon>Suillineae</taxon>
        <taxon>Suillaceae</taxon>
        <taxon>Suillus</taxon>
    </lineage>
</organism>
<dbReference type="AlphaFoldDB" id="A0AAD4DY97"/>
<dbReference type="Proteomes" id="UP001195769">
    <property type="component" value="Unassembled WGS sequence"/>
</dbReference>
<dbReference type="RefSeq" id="XP_041220675.1">
    <property type="nucleotide sequence ID" value="XM_041367969.1"/>
</dbReference>
<name>A0AAD4DY97_9AGAM</name>
<sequence length="177" mass="21091">MTDNYQMLHKSAASTFSIWDAAEIFEYATSRFTVIHILLAKDKNHHANAYKYMFVKHIIWEAECFVFPFVNICAAMNINTTMPAYLNEILFLITSYQTEWYYDHVRLFNAFKACPHESTTDPIDIKRVVPNYRHAWWRYRFDLVSFDMPLQMSVAQVKELVAEHFTQRWLKKVSQCL</sequence>
<protein>
    <submittedName>
        <fullName evidence="1">Uncharacterized protein</fullName>
    </submittedName>
</protein>
<gene>
    <name evidence="1" type="ORF">F5891DRAFT_1194615</name>
</gene>
<comment type="caution">
    <text evidence="1">The sequence shown here is derived from an EMBL/GenBank/DDBJ whole genome shotgun (WGS) entry which is preliminary data.</text>
</comment>
<evidence type="ECO:0000313" key="2">
    <source>
        <dbReference type="Proteomes" id="UP001195769"/>
    </source>
</evidence>
<reference evidence="1" key="1">
    <citation type="journal article" date="2020" name="New Phytol.">
        <title>Comparative genomics reveals dynamic genome evolution in host specialist ectomycorrhizal fungi.</title>
        <authorList>
            <person name="Lofgren L.A."/>
            <person name="Nguyen N.H."/>
            <person name="Vilgalys R."/>
            <person name="Ruytinx J."/>
            <person name="Liao H.L."/>
            <person name="Branco S."/>
            <person name="Kuo A."/>
            <person name="LaButti K."/>
            <person name="Lipzen A."/>
            <person name="Andreopoulos W."/>
            <person name="Pangilinan J."/>
            <person name="Riley R."/>
            <person name="Hundley H."/>
            <person name="Na H."/>
            <person name="Barry K."/>
            <person name="Grigoriev I.V."/>
            <person name="Stajich J.E."/>
            <person name="Kennedy P.G."/>
        </authorList>
    </citation>
    <scope>NUCLEOTIDE SEQUENCE</scope>
    <source>
        <strain evidence="1">FC203</strain>
    </source>
</reference>
<dbReference type="EMBL" id="JABBWK010000071">
    <property type="protein sequence ID" value="KAG1895099.1"/>
    <property type="molecule type" value="Genomic_DNA"/>
</dbReference>
<proteinExistence type="predicted"/>